<evidence type="ECO:0000256" key="5">
    <source>
        <dbReference type="SAM" id="Phobius"/>
    </source>
</evidence>
<feature type="transmembrane region" description="Helical" evidence="5">
    <location>
        <begin position="43"/>
        <end position="67"/>
    </location>
</feature>
<dbReference type="CDD" id="cd17393">
    <property type="entry name" value="MFS_MosC_like"/>
    <property type="match status" value="1"/>
</dbReference>
<dbReference type="InterPro" id="IPR051788">
    <property type="entry name" value="MFS_Transporter"/>
</dbReference>
<dbReference type="AlphaFoldDB" id="A0AAX4HK36"/>
<feature type="transmembrane region" description="Helical" evidence="5">
    <location>
        <begin position="137"/>
        <end position="158"/>
    </location>
</feature>
<feature type="transmembrane region" description="Helical" evidence="5">
    <location>
        <begin position="294"/>
        <end position="313"/>
    </location>
</feature>
<name>A0AAX4HK36_9BACT</name>
<evidence type="ECO:0000313" key="8">
    <source>
        <dbReference type="Proteomes" id="UP001324634"/>
    </source>
</evidence>
<feature type="transmembrane region" description="Helical" evidence="5">
    <location>
        <begin position="98"/>
        <end position="116"/>
    </location>
</feature>
<proteinExistence type="predicted"/>
<dbReference type="Pfam" id="PF07690">
    <property type="entry name" value="MFS_1"/>
    <property type="match status" value="1"/>
</dbReference>
<feature type="transmembrane region" description="Helical" evidence="5">
    <location>
        <begin position="74"/>
        <end position="92"/>
    </location>
</feature>
<feature type="transmembrane region" description="Helical" evidence="5">
    <location>
        <begin position="204"/>
        <end position="227"/>
    </location>
</feature>
<reference evidence="7 8" key="1">
    <citation type="submission" date="2023-11" db="EMBL/GenBank/DDBJ databases">
        <title>Peredibacter starrii A3.12.</title>
        <authorList>
            <person name="Mitchell R.J."/>
        </authorList>
    </citation>
    <scope>NUCLEOTIDE SEQUENCE [LARGE SCALE GENOMIC DNA]</scope>
    <source>
        <strain evidence="7 8">A3.12</strain>
    </source>
</reference>
<gene>
    <name evidence="7" type="ORF">SOO65_12735</name>
</gene>
<evidence type="ECO:0000256" key="2">
    <source>
        <dbReference type="ARBA" id="ARBA00022692"/>
    </source>
</evidence>
<accession>A0AAX4HK36</accession>
<dbReference type="InterPro" id="IPR036259">
    <property type="entry name" value="MFS_trans_sf"/>
</dbReference>
<evidence type="ECO:0000256" key="4">
    <source>
        <dbReference type="ARBA" id="ARBA00023136"/>
    </source>
</evidence>
<dbReference type="InterPro" id="IPR020846">
    <property type="entry name" value="MFS_dom"/>
</dbReference>
<dbReference type="Gene3D" id="1.20.1250.20">
    <property type="entry name" value="MFS general substrate transporter like domains"/>
    <property type="match status" value="2"/>
</dbReference>
<feature type="transmembrane region" description="Helical" evidence="5">
    <location>
        <begin position="239"/>
        <end position="258"/>
    </location>
</feature>
<dbReference type="RefSeq" id="WP_321390463.1">
    <property type="nucleotide sequence ID" value="NZ_CP139487.1"/>
</dbReference>
<dbReference type="PANTHER" id="PTHR23514:SF13">
    <property type="entry name" value="INNER MEMBRANE PROTEIN YBJJ"/>
    <property type="match status" value="1"/>
</dbReference>
<keyword evidence="2 5" id="KW-0812">Transmembrane</keyword>
<protein>
    <submittedName>
        <fullName evidence="7">MFS transporter</fullName>
    </submittedName>
</protein>
<dbReference type="GO" id="GO:0022857">
    <property type="term" value="F:transmembrane transporter activity"/>
    <property type="evidence" value="ECO:0007669"/>
    <property type="project" value="InterPro"/>
</dbReference>
<sequence length="377" mass="40329">MISDKTRSRWAISCMFFLHGLCFSSWGSRIPAIQEMHSLSEAQLGTLLLTLPVGSILSMALAAAFVSKFGSKKVLFSAILIYPTLLVTLGLAQTVWQLSILLVLFGLASNLVNISLNTQAVEIETIYGRSIMASMHGLWSLAGFVAAFIGAFMIEGQYVPYQHFLFIFAAIFIMAFMASSNLLPDRSNKSGTSTSLFKLPEKSLLILGVICFLSMICEGAMFDWSGIYFKKVVNAEGGWVGAGYVAFMSTMAGTRFIADGFREKFGMKKTLLVSGFLIATGLMISVIFPYLVPSLIGFLLVGSGVSAVVPMVLSEAGKTSPLSPSSAIASVSTIGFFGFLLGPPLIGWIAGASSLRISFTVIAIMGLSIAVLSGKRN</sequence>
<dbReference type="PROSITE" id="PS50850">
    <property type="entry name" value="MFS"/>
    <property type="match status" value="1"/>
</dbReference>
<keyword evidence="8" id="KW-1185">Reference proteome</keyword>
<evidence type="ECO:0000313" key="7">
    <source>
        <dbReference type="EMBL" id="WPU63555.1"/>
    </source>
</evidence>
<dbReference type="PANTHER" id="PTHR23514">
    <property type="entry name" value="BYPASS OF STOP CODON PROTEIN 6"/>
    <property type="match status" value="1"/>
</dbReference>
<keyword evidence="3 5" id="KW-1133">Transmembrane helix</keyword>
<evidence type="ECO:0000259" key="6">
    <source>
        <dbReference type="PROSITE" id="PS50850"/>
    </source>
</evidence>
<comment type="subcellular location">
    <subcellularLocation>
        <location evidence="1">Membrane</location>
        <topology evidence="1">Multi-pass membrane protein</topology>
    </subcellularLocation>
</comment>
<dbReference type="EMBL" id="CP139487">
    <property type="protein sequence ID" value="WPU63555.1"/>
    <property type="molecule type" value="Genomic_DNA"/>
</dbReference>
<evidence type="ECO:0000256" key="1">
    <source>
        <dbReference type="ARBA" id="ARBA00004141"/>
    </source>
</evidence>
<dbReference type="SUPFAM" id="SSF103473">
    <property type="entry name" value="MFS general substrate transporter"/>
    <property type="match status" value="1"/>
</dbReference>
<organism evidence="7 8">
    <name type="scientific">Peredibacter starrii</name>
    <dbReference type="NCBI Taxonomy" id="28202"/>
    <lineage>
        <taxon>Bacteria</taxon>
        <taxon>Pseudomonadati</taxon>
        <taxon>Bdellovibrionota</taxon>
        <taxon>Bacteriovoracia</taxon>
        <taxon>Bacteriovoracales</taxon>
        <taxon>Bacteriovoracaceae</taxon>
        <taxon>Peredibacter</taxon>
    </lineage>
</organism>
<dbReference type="InterPro" id="IPR011701">
    <property type="entry name" value="MFS"/>
</dbReference>
<feature type="transmembrane region" description="Helical" evidence="5">
    <location>
        <begin position="270"/>
        <end position="288"/>
    </location>
</feature>
<feature type="transmembrane region" description="Helical" evidence="5">
    <location>
        <begin position="164"/>
        <end position="183"/>
    </location>
</feature>
<keyword evidence="4 5" id="KW-0472">Membrane</keyword>
<feature type="domain" description="Major facilitator superfamily (MFS) profile" evidence="6">
    <location>
        <begin position="1"/>
        <end position="377"/>
    </location>
</feature>
<dbReference type="Proteomes" id="UP001324634">
    <property type="component" value="Chromosome"/>
</dbReference>
<evidence type="ECO:0000256" key="3">
    <source>
        <dbReference type="ARBA" id="ARBA00022989"/>
    </source>
</evidence>
<dbReference type="GO" id="GO:0016020">
    <property type="term" value="C:membrane"/>
    <property type="evidence" value="ECO:0007669"/>
    <property type="project" value="UniProtKB-SubCell"/>
</dbReference>
<dbReference type="KEGG" id="psti:SOO65_12735"/>
<feature type="transmembrane region" description="Helical" evidence="5">
    <location>
        <begin position="355"/>
        <end position="374"/>
    </location>
</feature>
<feature type="transmembrane region" description="Helical" evidence="5">
    <location>
        <begin position="325"/>
        <end position="349"/>
    </location>
</feature>